<feature type="compositionally biased region" description="Low complexity" evidence="10">
    <location>
        <begin position="323"/>
        <end position="335"/>
    </location>
</feature>
<accession>A0ABQ8ETL5</accession>
<evidence type="ECO:0000256" key="8">
    <source>
        <dbReference type="ARBA" id="ARBA00034143"/>
    </source>
</evidence>
<evidence type="ECO:0000256" key="6">
    <source>
        <dbReference type="ARBA" id="ARBA00023273"/>
    </source>
</evidence>
<dbReference type="PROSITE" id="PS50005">
    <property type="entry name" value="TPR"/>
    <property type="match status" value="1"/>
</dbReference>
<feature type="region of interest" description="Disordered" evidence="10">
    <location>
        <begin position="292"/>
        <end position="344"/>
    </location>
</feature>
<evidence type="ECO:0000256" key="2">
    <source>
        <dbReference type="ARBA" id="ARBA00022490"/>
    </source>
</evidence>
<protein>
    <recommendedName>
        <fullName evidence="7">Outer dynein arm-docking complex subunit 4</fullName>
    </recommendedName>
    <alternativeName>
        <fullName evidence="8">Tetratricopeptide repeat protein 25</fullName>
    </alternativeName>
</protein>
<dbReference type="InterPro" id="IPR040111">
    <property type="entry name" value="ODAD4"/>
</dbReference>
<name>A0ABQ8ETL5_9FUNG</name>
<dbReference type="PANTHER" id="PTHR23040">
    <property type="match status" value="1"/>
</dbReference>
<dbReference type="SMART" id="SM00028">
    <property type="entry name" value="TPR"/>
    <property type="match status" value="2"/>
</dbReference>
<dbReference type="InterPro" id="IPR011990">
    <property type="entry name" value="TPR-like_helical_dom_sf"/>
</dbReference>
<proteinExistence type="predicted"/>
<gene>
    <name evidence="11" type="ORF">BASA50_000574</name>
</gene>
<dbReference type="InterPro" id="IPR019734">
    <property type="entry name" value="TPR_rpt"/>
</dbReference>
<keyword evidence="3" id="KW-0677">Repeat</keyword>
<evidence type="ECO:0000313" key="11">
    <source>
        <dbReference type="EMBL" id="KAH6586401.1"/>
    </source>
</evidence>
<keyword evidence="6" id="KW-0966">Cell projection</keyword>
<comment type="caution">
    <text evidence="11">The sequence shown here is derived from an EMBL/GenBank/DDBJ whole genome shotgun (WGS) entry which is preliminary data.</text>
</comment>
<comment type="subcellular location">
    <subcellularLocation>
        <location evidence="1">Cytoplasm</location>
        <location evidence="1">Cytoskeleton</location>
        <location evidence="1">Cilium axoneme</location>
    </subcellularLocation>
</comment>
<dbReference type="Gene3D" id="1.25.40.10">
    <property type="entry name" value="Tetratricopeptide repeat domain"/>
    <property type="match status" value="1"/>
</dbReference>
<evidence type="ECO:0000256" key="5">
    <source>
        <dbReference type="ARBA" id="ARBA00023212"/>
    </source>
</evidence>
<sequence>MPEEPPSDFGNEHTENSIAKFQTLSAEGDLLLQRGAFQESLDVYTRALAIHPTDKHCLVSRSRCYIQIGLPTLALKDADASLREDPSYFKGQYQKAEALYAQSDFELALMYYHRGHRLRPELNEFRTGIQKAREAIDNSIGDAKNMRIYVPAKLRRNLAALAAAQPSMSDGGMGGSSPLASNAVGGAAVAGGKSQQQANGNAGNIIDTPKPYYLSGNLTPAMESKLLGELYEDKLFLQEMLNDHDSADYPDDQVRTLVNEGLHFLNTRAEFWRQQNPLYARKHEKPIRPIMEKKYMPKHPTHDAVQSETENRTRKIRYPPPTSQSQPSATSQPLPGVAQRKATA</sequence>
<keyword evidence="5" id="KW-0206">Cytoskeleton</keyword>
<feature type="repeat" description="TPR" evidence="9">
    <location>
        <begin position="21"/>
        <end position="54"/>
    </location>
</feature>
<keyword evidence="2" id="KW-0963">Cytoplasm</keyword>
<reference evidence="11 12" key="1">
    <citation type="submission" date="2021-02" db="EMBL/GenBank/DDBJ databases">
        <title>Variation within the Batrachochytrium salamandrivorans European outbreak.</title>
        <authorList>
            <person name="Kelly M."/>
            <person name="Pasmans F."/>
            <person name="Shea T.P."/>
            <person name="Munoz J.F."/>
            <person name="Carranza S."/>
            <person name="Cuomo C.A."/>
            <person name="Martel A."/>
        </authorList>
    </citation>
    <scope>NUCLEOTIDE SEQUENCE [LARGE SCALE GENOMIC DNA]</scope>
    <source>
        <strain evidence="11 12">AMFP18/2</strain>
    </source>
</reference>
<dbReference type="SUPFAM" id="SSF48452">
    <property type="entry name" value="TPR-like"/>
    <property type="match status" value="1"/>
</dbReference>
<keyword evidence="4 9" id="KW-0802">TPR repeat</keyword>
<evidence type="ECO:0000256" key="1">
    <source>
        <dbReference type="ARBA" id="ARBA00004430"/>
    </source>
</evidence>
<dbReference type="PANTHER" id="PTHR23040:SF1">
    <property type="entry name" value="OUTER DYNEIN ARM-DOCKING COMPLEX SUBUNIT 4"/>
    <property type="match status" value="1"/>
</dbReference>
<dbReference type="Proteomes" id="UP001648503">
    <property type="component" value="Unassembled WGS sequence"/>
</dbReference>
<organism evidence="11 12">
    <name type="scientific">Batrachochytrium salamandrivorans</name>
    <dbReference type="NCBI Taxonomy" id="1357716"/>
    <lineage>
        <taxon>Eukaryota</taxon>
        <taxon>Fungi</taxon>
        <taxon>Fungi incertae sedis</taxon>
        <taxon>Chytridiomycota</taxon>
        <taxon>Chytridiomycota incertae sedis</taxon>
        <taxon>Chytridiomycetes</taxon>
        <taxon>Rhizophydiales</taxon>
        <taxon>Rhizophydiales incertae sedis</taxon>
        <taxon>Batrachochytrium</taxon>
    </lineage>
</organism>
<evidence type="ECO:0000313" key="12">
    <source>
        <dbReference type="Proteomes" id="UP001648503"/>
    </source>
</evidence>
<keyword evidence="12" id="KW-1185">Reference proteome</keyword>
<evidence type="ECO:0000256" key="3">
    <source>
        <dbReference type="ARBA" id="ARBA00022737"/>
    </source>
</evidence>
<dbReference type="EMBL" id="JAFCIX010000574">
    <property type="protein sequence ID" value="KAH6586401.1"/>
    <property type="molecule type" value="Genomic_DNA"/>
</dbReference>
<evidence type="ECO:0000256" key="10">
    <source>
        <dbReference type="SAM" id="MobiDB-lite"/>
    </source>
</evidence>
<evidence type="ECO:0000256" key="9">
    <source>
        <dbReference type="PROSITE-ProRule" id="PRU00339"/>
    </source>
</evidence>
<evidence type="ECO:0000256" key="7">
    <source>
        <dbReference type="ARBA" id="ARBA00034139"/>
    </source>
</evidence>
<evidence type="ECO:0000256" key="4">
    <source>
        <dbReference type="ARBA" id="ARBA00022803"/>
    </source>
</evidence>